<keyword evidence="6 7" id="KW-0472">Membrane</keyword>
<feature type="domain" description="ABC transmembrane type-1" evidence="8">
    <location>
        <begin position="65"/>
        <end position="254"/>
    </location>
</feature>
<dbReference type="CDD" id="cd06261">
    <property type="entry name" value="TM_PBP2"/>
    <property type="match status" value="1"/>
</dbReference>
<keyword evidence="10" id="KW-1185">Reference proteome</keyword>
<dbReference type="InterPro" id="IPR035906">
    <property type="entry name" value="MetI-like_sf"/>
</dbReference>
<keyword evidence="2 7" id="KW-0813">Transport</keyword>
<dbReference type="AlphaFoldDB" id="A0A1H7CYE1"/>
<keyword evidence="5 7" id="KW-1133">Transmembrane helix</keyword>
<evidence type="ECO:0000256" key="5">
    <source>
        <dbReference type="ARBA" id="ARBA00022989"/>
    </source>
</evidence>
<dbReference type="Gene3D" id="1.10.3720.10">
    <property type="entry name" value="MetI-like"/>
    <property type="match status" value="1"/>
</dbReference>
<feature type="transmembrane region" description="Helical" evidence="7">
    <location>
        <begin position="69"/>
        <end position="93"/>
    </location>
</feature>
<protein>
    <submittedName>
        <fullName evidence="9">Carbohydrate ABC transporter membrane protein 2, CUT1 family (TC 3.A.1.1.-)</fullName>
    </submittedName>
</protein>
<name>A0A1H7CYE1_9FIRM</name>
<evidence type="ECO:0000259" key="8">
    <source>
        <dbReference type="PROSITE" id="PS50928"/>
    </source>
</evidence>
<evidence type="ECO:0000256" key="7">
    <source>
        <dbReference type="RuleBase" id="RU363032"/>
    </source>
</evidence>
<dbReference type="EMBL" id="FNZK01000024">
    <property type="protein sequence ID" value="SEJ91760.1"/>
    <property type="molecule type" value="Genomic_DNA"/>
</dbReference>
<accession>A0A1H7CYE1</accession>
<evidence type="ECO:0000256" key="4">
    <source>
        <dbReference type="ARBA" id="ARBA00022692"/>
    </source>
</evidence>
<keyword evidence="3" id="KW-1003">Cell membrane</keyword>
<dbReference type="PROSITE" id="PS50928">
    <property type="entry name" value="ABC_TM1"/>
    <property type="match status" value="1"/>
</dbReference>
<gene>
    <name evidence="9" type="ORF">SAMN05660742_12410</name>
</gene>
<feature type="transmembrane region" description="Helical" evidence="7">
    <location>
        <begin position="136"/>
        <end position="154"/>
    </location>
</feature>
<dbReference type="Pfam" id="PF00528">
    <property type="entry name" value="BPD_transp_1"/>
    <property type="match status" value="1"/>
</dbReference>
<keyword evidence="4 7" id="KW-0812">Transmembrane</keyword>
<dbReference type="InterPro" id="IPR000515">
    <property type="entry name" value="MetI-like"/>
</dbReference>
<comment type="similarity">
    <text evidence="7">Belongs to the binding-protein-dependent transport system permease family.</text>
</comment>
<reference evidence="9 10" key="1">
    <citation type="submission" date="2016-10" db="EMBL/GenBank/DDBJ databases">
        <authorList>
            <person name="de Groot N.N."/>
        </authorList>
    </citation>
    <scope>NUCLEOTIDE SEQUENCE [LARGE SCALE GENOMIC DNA]</scope>
    <source>
        <strain evidence="9 10">DSM 2179</strain>
    </source>
</reference>
<evidence type="ECO:0000256" key="1">
    <source>
        <dbReference type="ARBA" id="ARBA00004651"/>
    </source>
</evidence>
<evidence type="ECO:0000313" key="9">
    <source>
        <dbReference type="EMBL" id="SEJ91760.1"/>
    </source>
</evidence>
<dbReference type="GO" id="GO:0005886">
    <property type="term" value="C:plasma membrane"/>
    <property type="evidence" value="ECO:0007669"/>
    <property type="project" value="UniProtKB-SubCell"/>
</dbReference>
<dbReference type="PANTHER" id="PTHR43744:SF8">
    <property type="entry name" value="SN-GLYCEROL-3-PHOSPHATE TRANSPORT SYSTEM PERMEASE PROTEIN UGPE"/>
    <property type="match status" value="1"/>
</dbReference>
<dbReference type="Proteomes" id="UP000199662">
    <property type="component" value="Unassembled WGS sequence"/>
</dbReference>
<sequence>MKDILRYFFLTAAAFFILAPFLYAVAVSFETASEAATFPPQFIPSGFYTDSYSKAIATAPIFHFILNSFIVSILVTAGQVFTCSLAAFAFAFLEFPYKKLLFSLFLSTMMIPWEATIIPNYFTIRSLEWLDTYQGLSVPFFASAFGTFLLRQYFQTLPREIFEAARMDGCGHFRFFITMVLPLSRPALATLTIYAFLTTYNQYLWPLLITNTDTMRTVQIGLAMLQWDQGISWNTTMAGIVLVSLPTILLLVLGQKQLVRGLTAGSTKG</sequence>
<dbReference type="GO" id="GO:0055085">
    <property type="term" value="P:transmembrane transport"/>
    <property type="evidence" value="ECO:0007669"/>
    <property type="project" value="InterPro"/>
</dbReference>
<proteinExistence type="inferred from homology"/>
<feature type="transmembrane region" description="Helical" evidence="7">
    <location>
        <begin position="231"/>
        <end position="253"/>
    </location>
</feature>
<evidence type="ECO:0000256" key="6">
    <source>
        <dbReference type="ARBA" id="ARBA00023136"/>
    </source>
</evidence>
<feature type="transmembrane region" description="Helical" evidence="7">
    <location>
        <begin position="7"/>
        <end position="29"/>
    </location>
</feature>
<evidence type="ECO:0000256" key="3">
    <source>
        <dbReference type="ARBA" id="ARBA00022475"/>
    </source>
</evidence>
<dbReference type="STRING" id="84035.SAMN05660742_12410"/>
<dbReference type="PANTHER" id="PTHR43744">
    <property type="entry name" value="ABC TRANSPORTER PERMEASE PROTEIN MG189-RELATED-RELATED"/>
    <property type="match status" value="1"/>
</dbReference>
<evidence type="ECO:0000256" key="2">
    <source>
        <dbReference type="ARBA" id="ARBA00022448"/>
    </source>
</evidence>
<feature type="transmembrane region" description="Helical" evidence="7">
    <location>
        <begin position="100"/>
        <end position="124"/>
    </location>
</feature>
<evidence type="ECO:0000313" key="10">
    <source>
        <dbReference type="Proteomes" id="UP000199662"/>
    </source>
</evidence>
<dbReference type="SUPFAM" id="SSF161098">
    <property type="entry name" value="MetI-like"/>
    <property type="match status" value="1"/>
</dbReference>
<dbReference type="RefSeq" id="WP_091835098.1">
    <property type="nucleotide sequence ID" value="NZ_FNZK01000024.1"/>
</dbReference>
<feature type="transmembrane region" description="Helical" evidence="7">
    <location>
        <begin position="175"/>
        <end position="197"/>
    </location>
</feature>
<organism evidence="9 10">
    <name type="scientific">Propionispira arboris</name>
    <dbReference type="NCBI Taxonomy" id="84035"/>
    <lineage>
        <taxon>Bacteria</taxon>
        <taxon>Bacillati</taxon>
        <taxon>Bacillota</taxon>
        <taxon>Negativicutes</taxon>
        <taxon>Selenomonadales</taxon>
        <taxon>Selenomonadaceae</taxon>
        <taxon>Propionispira</taxon>
    </lineage>
</organism>
<comment type="subcellular location">
    <subcellularLocation>
        <location evidence="1 7">Cell membrane</location>
        <topology evidence="1 7">Multi-pass membrane protein</topology>
    </subcellularLocation>
</comment>